<evidence type="ECO:0000313" key="4">
    <source>
        <dbReference type="EMBL" id="GEO02505.1"/>
    </source>
</evidence>
<feature type="transmembrane region" description="Helical" evidence="2">
    <location>
        <begin position="222"/>
        <end position="241"/>
    </location>
</feature>
<reference evidence="4 5" key="1">
    <citation type="submission" date="2019-07" db="EMBL/GenBank/DDBJ databases">
        <title>Whole genome shotgun sequence of Adhaeribacter aerolatus NBRC 106133.</title>
        <authorList>
            <person name="Hosoyama A."/>
            <person name="Uohara A."/>
            <person name="Ohji S."/>
            <person name="Ichikawa N."/>
        </authorList>
    </citation>
    <scope>NUCLEOTIDE SEQUENCE [LARGE SCALE GENOMIC DNA]</scope>
    <source>
        <strain evidence="4 5">NBRC 106133</strain>
    </source>
</reference>
<dbReference type="CDD" id="cd02511">
    <property type="entry name" value="Beta4Glucosyltransferase"/>
    <property type="match status" value="1"/>
</dbReference>
<evidence type="ECO:0000256" key="2">
    <source>
        <dbReference type="SAM" id="Phobius"/>
    </source>
</evidence>
<sequence>MHLVTAIIPCKNEEANIAEAIQSVSWADEILVVDSYSTDRTVAIARQFGVKVLQRPFDTHARQKNWAIDQATHNWIFLLDADERVPLALTIEIKNLLQTQDHTKVAYWIGRQNYFMGQEVRYCGWQYDKVIRLFRRDQCRYPEVQVHEEISTTGATGRLKNKLIHYTYRGLQPYLEKWDYYTWLSAKDRRQKTTRVTLYHLAVKPIIRFFRHYIWFRGFLDGKVGFIISYMAAVSVFMRYLKLWRLQEGEK</sequence>
<comment type="similarity">
    <text evidence="1">Belongs to the glycosyltransferase 2 family. WaaE/KdtX subfamily.</text>
</comment>
<evidence type="ECO:0000259" key="3">
    <source>
        <dbReference type="Pfam" id="PF00535"/>
    </source>
</evidence>
<keyword evidence="2" id="KW-0472">Membrane</keyword>
<dbReference type="AlphaFoldDB" id="A0A512AS26"/>
<keyword evidence="2" id="KW-0812">Transmembrane</keyword>
<dbReference type="InterPro" id="IPR029044">
    <property type="entry name" value="Nucleotide-diphossugar_trans"/>
</dbReference>
<dbReference type="SUPFAM" id="SSF53448">
    <property type="entry name" value="Nucleotide-diphospho-sugar transferases"/>
    <property type="match status" value="1"/>
</dbReference>
<protein>
    <submittedName>
        <fullName evidence="4">Glycosyl transferase</fullName>
    </submittedName>
</protein>
<evidence type="ECO:0000313" key="5">
    <source>
        <dbReference type="Proteomes" id="UP000321532"/>
    </source>
</evidence>
<proteinExistence type="inferred from homology"/>
<dbReference type="Pfam" id="PF00535">
    <property type="entry name" value="Glycos_transf_2"/>
    <property type="match status" value="1"/>
</dbReference>
<dbReference type="PANTHER" id="PTHR43630:SF2">
    <property type="entry name" value="GLYCOSYLTRANSFERASE"/>
    <property type="match status" value="1"/>
</dbReference>
<organism evidence="4 5">
    <name type="scientific">Adhaeribacter aerolatus</name>
    <dbReference type="NCBI Taxonomy" id="670289"/>
    <lineage>
        <taxon>Bacteria</taxon>
        <taxon>Pseudomonadati</taxon>
        <taxon>Bacteroidota</taxon>
        <taxon>Cytophagia</taxon>
        <taxon>Cytophagales</taxon>
        <taxon>Hymenobacteraceae</taxon>
        <taxon>Adhaeribacter</taxon>
    </lineage>
</organism>
<dbReference type="GO" id="GO:0016740">
    <property type="term" value="F:transferase activity"/>
    <property type="evidence" value="ECO:0007669"/>
    <property type="project" value="UniProtKB-KW"/>
</dbReference>
<feature type="domain" description="Glycosyltransferase 2-like" evidence="3">
    <location>
        <begin position="6"/>
        <end position="88"/>
    </location>
</feature>
<gene>
    <name evidence="4" type="ORF">AAE02nite_01690</name>
</gene>
<dbReference type="Gene3D" id="3.90.550.10">
    <property type="entry name" value="Spore Coat Polysaccharide Biosynthesis Protein SpsA, Chain A"/>
    <property type="match status" value="1"/>
</dbReference>
<name>A0A512AS26_9BACT</name>
<keyword evidence="2" id="KW-1133">Transmembrane helix</keyword>
<keyword evidence="4" id="KW-0808">Transferase</keyword>
<dbReference type="InterPro" id="IPR001173">
    <property type="entry name" value="Glyco_trans_2-like"/>
</dbReference>
<dbReference type="RefSeq" id="WP_146894546.1">
    <property type="nucleotide sequence ID" value="NZ_BJYS01000001.1"/>
</dbReference>
<keyword evidence="5" id="KW-1185">Reference proteome</keyword>
<dbReference type="EMBL" id="BJYS01000001">
    <property type="protein sequence ID" value="GEO02505.1"/>
    <property type="molecule type" value="Genomic_DNA"/>
</dbReference>
<dbReference type="Proteomes" id="UP000321532">
    <property type="component" value="Unassembled WGS sequence"/>
</dbReference>
<dbReference type="PANTHER" id="PTHR43630">
    <property type="entry name" value="POLY-BETA-1,6-N-ACETYL-D-GLUCOSAMINE SYNTHASE"/>
    <property type="match status" value="1"/>
</dbReference>
<comment type="caution">
    <text evidence="4">The sequence shown here is derived from an EMBL/GenBank/DDBJ whole genome shotgun (WGS) entry which is preliminary data.</text>
</comment>
<evidence type="ECO:0000256" key="1">
    <source>
        <dbReference type="ARBA" id="ARBA00038494"/>
    </source>
</evidence>
<accession>A0A512AS26</accession>
<dbReference type="OrthoDB" id="9815923at2"/>